<accession>A0A060BN61</accession>
<dbReference type="InterPro" id="IPR024389">
    <property type="entry name" value="Gp48_T4-like"/>
</dbReference>
<dbReference type="Proteomes" id="UP000019733">
    <property type="component" value="Segment"/>
</dbReference>
<dbReference type="Pfam" id="PF11091">
    <property type="entry name" value="T4_tail_cap"/>
    <property type="match status" value="1"/>
</dbReference>
<dbReference type="EMBL" id="KF582788">
    <property type="protein sequence ID" value="AIA79979.1"/>
    <property type="molecule type" value="Genomic_DNA"/>
</dbReference>
<gene>
    <name evidence="1" type="ORF">JS09_0251</name>
</gene>
<name>A0A060BN61_9CAUD</name>
<reference evidence="1" key="1">
    <citation type="submission" date="2015-07" db="EMBL/GenBank/DDBJ databases">
        <title>Isolation and characterization of a novel lytic T4-like coliphage vB_EcoM_JS09 infecting APEC.</title>
        <authorList>
            <person name="Zhou Y."/>
            <person name="Bao H.D."/>
            <person name="Zhang H."/>
            <person name="Wang R."/>
        </authorList>
    </citation>
    <scope>NUCLEOTIDE SEQUENCE</scope>
</reference>
<dbReference type="RefSeq" id="YP_009037574.1">
    <property type="nucleotide sequence ID" value="NC_024124.2"/>
</dbReference>
<proteinExistence type="predicted"/>
<evidence type="ECO:0000313" key="2">
    <source>
        <dbReference type="Proteomes" id="UP000019733"/>
    </source>
</evidence>
<protein>
    <submittedName>
        <fullName evidence="1">Baseplate subunit</fullName>
    </submittedName>
</protein>
<evidence type="ECO:0000313" key="1">
    <source>
        <dbReference type="EMBL" id="AIA79979.1"/>
    </source>
</evidence>
<dbReference type="OrthoDB" id="4392at10239"/>
<sequence>MISVKEIVVDAKDLNKAIPVSESAGQSTKTETTTKTYVAQFPTGRAAGNDSTGDFQVTDLYKNGLLFTAYNMSARDSGSLRNLRPAYAGTSSNGIISDLTDNVKDAVTKFSNGLLPAGANKSTINKTPVANILLPRSKSDVDTTSHRFNDVGDSLITKGGGTATGVLSNIASTAVFGALDSITQGLMADNNEQIYTTSRSMYGGAENRTKVFTWDLTPRSTEDLMAIINIYQYFNYFSYGETGKSQYAQEIKSYLDEWYRSTFIEPMTPDDAVKNKTLFEKITASLTNVLVVSNPTIWMVKNFGYTSKFDGLTDVFGPCQIQSVRFDKTPNGQFNGLAVAPNLPSTFTLEITMREIITLNRSSLYAGTF</sequence>
<dbReference type="GeneID" id="19524738"/>
<organism evidence="1 2">
    <name type="scientific">Escherichia phage vB_EcoM_JS09</name>
    <dbReference type="NCBI Taxonomy" id="1430444"/>
    <lineage>
        <taxon>Viruses</taxon>
        <taxon>Duplodnaviria</taxon>
        <taxon>Heunggongvirae</taxon>
        <taxon>Uroviricota</taxon>
        <taxon>Caudoviricetes</taxon>
        <taxon>Pantevenvirales</taxon>
        <taxon>Straboviridae</taxon>
        <taxon>Tevenvirinae</taxon>
        <taxon>Mosigvirus</taxon>
        <taxon>Mosigvirus JS09</taxon>
    </lineage>
</organism>
<dbReference type="KEGG" id="vg:19524738"/>
<keyword evidence="2" id="KW-1185">Reference proteome</keyword>